<sequence length="167" mass="19817">MEKFSTMSTEVQIIESSNVNSIPIEEEFFMNRMNIKNLLESDWCADIHEYIVTVRRKITEVVNYFRWYYITCNVYSKKIEPAYGVYGCLNCKKDCKFLLVKKDSLKLKLNTYNLKEGLENFTVSKHWIPDDKLKLEDNVRKEKKVENLLEDESIPKDHGTKELSKEK</sequence>
<protein>
    <submittedName>
        <fullName evidence="1">Coatomer subunit gamma-2</fullName>
    </submittedName>
</protein>
<proteinExistence type="predicted"/>
<evidence type="ECO:0000313" key="1">
    <source>
        <dbReference type="EMBL" id="MCE5166796.1"/>
    </source>
</evidence>
<organism evidence="1 2">
    <name type="scientific">Datura stramonium</name>
    <name type="common">Jimsonweed</name>
    <name type="synonym">Common thornapple</name>
    <dbReference type="NCBI Taxonomy" id="4076"/>
    <lineage>
        <taxon>Eukaryota</taxon>
        <taxon>Viridiplantae</taxon>
        <taxon>Streptophyta</taxon>
        <taxon>Embryophyta</taxon>
        <taxon>Tracheophyta</taxon>
        <taxon>Spermatophyta</taxon>
        <taxon>Magnoliopsida</taxon>
        <taxon>eudicotyledons</taxon>
        <taxon>Gunneridae</taxon>
        <taxon>Pentapetalae</taxon>
        <taxon>asterids</taxon>
        <taxon>lamiids</taxon>
        <taxon>Solanales</taxon>
        <taxon>Solanaceae</taxon>
        <taxon>Solanoideae</taxon>
        <taxon>Datureae</taxon>
        <taxon>Datura</taxon>
    </lineage>
</organism>
<accession>A0ABS8Y529</accession>
<keyword evidence="2" id="KW-1185">Reference proteome</keyword>
<evidence type="ECO:0000313" key="2">
    <source>
        <dbReference type="Proteomes" id="UP000823775"/>
    </source>
</evidence>
<dbReference type="EMBL" id="JACEIK010032519">
    <property type="protein sequence ID" value="MCE5166796.1"/>
    <property type="molecule type" value="Genomic_DNA"/>
</dbReference>
<dbReference type="Proteomes" id="UP000823775">
    <property type="component" value="Unassembled WGS sequence"/>
</dbReference>
<feature type="non-terminal residue" evidence="1">
    <location>
        <position position="167"/>
    </location>
</feature>
<gene>
    <name evidence="1" type="primary">COPG2_3</name>
    <name evidence="1" type="ORF">HAX54_026774</name>
</gene>
<comment type="caution">
    <text evidence="1">The sequence shown here is derived from an EMBL/GenBank/DDBJ whole genome shotgun (WGS) entry which is preliminary data.</text>
</comment>
<reference evidence="1 2" key="1">
    <citation type="journal article" date="2021" name="BMC Genomics">
        <title>Datura genome reveals duplications of psychoactive alkaloid biosynthetic genes and high mutation rate following tissue culture.</title>
        <authorList>
            <person name="Rajewski A."/>
            <person name="Carter-House D."/>
            <person name="Stajich J."/>
            <person name="Litt A."/>
        </authorList>
    </citation>
    <scope>NUCLEOTIDE SEQUENCE [LARGE SCALE GENOMIC DNA]</scope>
    <source>
        <strain evidence="1">AR-01</strain>
    </source>
</reference>
<name>A0ABS8Y529_DATST</name>